<organism evidence="4 5">
    <name type="scientific">Aquamicrobium aerolatum DSM 21857</name>
    <dbReference type="NCBI Taxonomy" id="1121003"/>
    <lineage>
        <taxon>Bacteria</taxon>
        <taxon>Pseudomonadati</taxon>
        <taxon>Pseudomonadota</taxon>
        <taxon>Alphaproteobacteria</taxon>
        <taxon>Hyphomicrobiales</taxon>
        <taxon>Phyllobacteriaceae</taxon>
        <taxon>Aerobium</taxon>
    </lineage>
</organism>
<dbReference type="EMBL" id="FORF01000004">
    <property type="protein sequence ID" value="SFI63087.1"/>
    <property type="molecule type" value="Genomic_DNA"/>
</dbReference>
<evidence type="ECO:0000256" key="1">
    <source>
        <dbReference type="ARBA" id="ARBA00022630"/>
    </source>
</evidence>
<dbReference type="RefSeq" id="WP_091519289.1">
    <property type="nucleotide sequence ID" value="NZ_FORF01000004.1"/>
</dbReference>
<dbReference type="OrthoDB" id="9811557at2"/>
<dbReference type="Gene3D" id="3.30.465.10">
    <property type="match status" value="1"/>
</dbReference>
<dbReference type="InterPro" id="IPR016166">
    <property type="entry name" value="FAD-bd_PCMH"/>
</dbReference>
<proteinExistence type="predicted"/>
<dbReference type="SUPFAM" id="SSF56176">
    <property type="entry name" value="FAD-binding/transporter-associated domain-like"/>
    <property type="match status" value="1"/>
</dbReference>
<accession>A0A1I3JS71</accession>
<evidence type="ECO:0000259" key="3">
    <source>
        <dbReference type="PROSITE" id="PS51387"/>
    </source>
</evidence>
<evidence type="ECO:0000313" key="5">
    <source>
        <dbReference type="Proteomes" id="UP000242763"/>
    </source>
</evidence>
<dbReference type="Proteomes" id="UP000242763">
    <property type="component" value="Unassembled WGS sequence"/>
</dbReference>
<sequence>MTTFTPSTPEQVLETVSWAAAEETPLEVVGHGSKRAIGRPLRVEHTLDLSQLTGVTLYEPEELVLSARAGTPLAELEKLLAQNNQEFAFEPMDYGPLLGQEPGRGTIGGALATNLAGPRRVKAGAARDHILGIHAVSGRGASFKSGGRVVKNVTGYDLSKAMAGSWGTLAVVTDVTFKVLPRAATEATLVLRGLTEEDAAHAMALAMGSSAEVASAAHLPESVTGRVLDGALRGKGSTLLRLEGFGPSVAYRFDRLSALLQGHGSHERLDDAQSRQLWREVRDCQPFADGTPRAVWRVSMAPSQGHHMVMALRMQTAVDAFYDWQGGLIWLRMEADPEADLLRALIAQYGGGHATLIRAPAPWRSAIPVFQPQPPALAALSARLKDQFDSRAILNPGRMGI</sequence>
<dbReference type="InterPro" id="IPR006094">
    <property type="entry name" value="Oxid_FAD_bind_N"/>
</dbReference>
<dbReference type="GO" id="GO:0071949">
    <property type="term" value="F:FAD binding"/>
    <property type="evidence" value="ECO:0007669"/>
    <property type="project" value="InterPro"/>
</dbReference>
<dbReference type="AlphaFoldDB" id="A0A1I3JS71"/>
<name>A0A1I3JS71_9HYPH</name>
<dbReference type="PROSITE" id="PS51387">
    <property type="entry name" value="FAD_PCMH"/>
    <property type="match status" value="1"/>
</dbReference>
<keyword evidence="2" id="KW-0274">FAD</keyword>
<reference evidence="5" key="1">
    <citation type="submission" date="2016-10" db="EMBL/GenBank/DDBJ databases">
        <authorList>
            <person name="Varghese N."/>
            <person name="Submissions S."/>
        </authorList>
    </citation>
    <scope>NUCLEOTIDE SEQUENCE [LARGE SCALE GENOMIC DNA]</scope>
    <source>
        <strain evidence="5">DSM 21857</strain>
    </source>
</reference>
<protein>
    <submittedName>
        <fullName evidence="4">Glycolate oxidase FAD binding subunit</fullName>
    </submittedName>
</protein>
<dbReference type="InterPro" id="IPR016169">
    <property type="entry name" value="FAD-bd_PCMH_sub2"/>
</dbReference>
<evidence type="ECO:0000313" key="4">
    <source>
        <dbReference type="EMBL" id="SFI63087.1"/>
    </source>
</evidence>
<keyword evidence="5" id="KW-1185">Reference proteome</keyword>
<dbReference type="NCBIfam" id="NF008439">
    <property type="entry name" value="PRK11282.1"/>
    <property type="match status" value="1"/>
</dbReference>
<feature type="domain" description="FAD-binding PCMH-type" evidence="3">
    <location>
        <begin position="1"/>
        <end position="182"/>
    </location>
</feature>
<keyword evidence="1" id="KW-0285">Flavoprotein</keyword>
<dbReference type="PANTHER" id="PTHR11748">
    <property type="entry name" value="D-LACTATE DEHYDROGENASE"/>
    <property type="match status" value="1"/>
</dbReference>
<evidence type="ECO:0000256" key="2">
    <source>
        <dbReference type="ARBA" id="ARBA00022827"/>
    </source>
</evidence>
<dbReference type="Pfam" id="PF01565">
    <property type="entry name" value="FAD_binding_4"/>
    <property type="match status" value="1"/>
</dbReference>
<gene>
    <name evidence="4" type="ORF">SAMN03080618_00976</name>
</gene>
<dbReference type="GO" id="GO:0003824">
    <property type="term" value="F:catalytic activity"/>
    <property type="evidence" value="ECO:0007669"/>
    <property type="project" value="InterPro"/>
</dbReference>
<dbReference type="InterPro" id="IPR016164">
    <property type="entry name" value="FAD-linked_Oxase-like_C"/>
</dbReference>
<dbReference type="SUPFAM" id="SSF55103">
    <property type="entry name" value="FAD-linked oxidases, C-terminal domain"/>
    <property type="match status" value="1"/>
</dbReference>
<dbReference type="InterPro" id="IPR036318">
    <property type="entry name" value="FAD-bd_PCMH-like_sf"/>
</dbReference>
<dbReference type="PANTHER" id="PTHR11748:SF103">
    <property type="entry name" value="GLYCOLATE OXIDASE SUBUNIT GLCE"/>
    <property type="match status" value="1"/>
</dbReference>
<dbReference type="STRING" id="1121003.SAMN03080618_00976"/>